<sequence length="272" mass="30878">MRYIGSALKYMFKNFIFLFPFALIPSYFFALALDLNSLETIVRKVLAVDVEVSFDTVFNSFSLITADRWLFGIVSFICMALFMPMLLAFIEKHMRIGSRSLKGIAKRINYNFISTLVILIIALAIYELWALVASGLIYASVLLLDGAARLVVAIVIALGMFLLLAYIFTQIWLWLPCLQITGYNFMDALVFSSQAIGSNKKRLYLAVMIPYIVCMALILTVVGICGSYDVVVPVFVFIELIYILLFLYCNVLMYTAYFDAAGEDREDLKKRF</sequence>
<reference evidence="2" key="1">
    <citation type="journal article" date="2021" name="PeerJ">
        <title>Extensive microbial diversity within the chicken gut microbiome revealed by metagenomics and culture.</title>
        <authorList>
            <person name="Gilroy R."/>
            <person name="Ravi A."/>
            <person name="Getino M."/>
            <person name="Pursley I."/>
            <person name="Horton D.L."/>
            <person name="Alikhan N.F."/>
            <person name="Baker D."/>
            <person name="Gharbi K."/>
            <person name="Hall N."/>
            <person name="Watson M."/>
            <person name="Adriaenssens E.M."/>
            <person name="Foster-Nyarko E."/>
            <person name="Jarju S."/>
            <person name="Secka A."/>
            <person name="Antonio M."/>
            <person name="Oren A."/>
            <person name="Chaudhuri R.R."/>
            <person name="La Ragione R."/>
            <person name="Hildebrand F."/>
            <person name="Pallen M.J."/>
        </authorList>
    </citation>
    <scope>NUCLEOTIDE SEQUENCE</scope>
    <source>
        <strain evidence="2">CHK187-5294</strain>
    </source>
</reference>
<organism evidence="2 3">
    <name type="scientific">Candidatus Borkfalkia avistercoris</name>
    <dbReference type="NCBI Taxonomy" id="2838504"/>
    <lineage>
        <taxon>Bacteria</taxon>
        <taxon>Bacillati</taxon>
        <taxon>Bacillota</taxon>
        <taxon>Clostridia</taxon>
        <taxon>Christensenellales</taxon>
        <taxon>Christensenellaceae</taxon>
        <taxon>Candidatus Borkfalkia</taxon>
    </lineage>
</organism>
<protein>
    <submittedName>
        <fullName evidence="2">Uncharacterized protein</fullName>
    </submittedName>
</protein>
<feature type="transmembrane region" description="Helical" evidence="1">
    <location>
        <begin position="110"/>
        <end position="138"/>
    </location>
</feature>
<feature type="transmembrane region" description="Helical" evidence="1">
    <location>
        <begin position="12"/>
        <end position="33"/>
    </location>
</feature>
<evidence type="ECO:0000313" key="2">
    <source>
        <dbReference type="EMBL" id="HIZ02849.1"/>
    </source>
</evidence>
<dbReference type="Proteomes" id="UP000824132">
    <property type="component" value="Unassembled WGS sequence"/>
</dbReference>
<keyword evidence="1" id="KW-0812">Transmembrane</keyword>
<feature type="transmembrane region" description="Helical" evidence="1">
    <location>
        <begin position="150"/>
        <end position="175"/>
    </location>
</feature>
<name>A0A9D2A7Y2_9FIRM</name>
<dbReference type="EMBL" id="DXCL01000006">
    <property type="protein sequence ID" value="HIZ02849.1"/>
    <property type="molecule type" value="Genomic_DNA"/>
</dbReference>
<accession>A0A9D2A7Y2</accession>
<proteinExistence type="predicted"/>
<gene>
    <name evidence="2" type="ORF">H9727_01020</name>
</gene>
<keyword evidence="1" id="KW-0472">Membrane</keyword>
<keyword evidence="1" id="KW-1133">Transmembrane helix</keyword>
<comment type="caution">
    <text evidence="2">The sequence shown here is derived from an EMBL/GenBank/DDBJ whole genome shotgun (WGS) entry which is preliminary data.</text>
</comment>
<reference evidence="2" key="2">
    <citation type="submission" date="2021-04" db="EMBL/GenBank/DDBJ databases">
        <authorList>
            <person name="Gilroy R."/>
        </authorList>
    </citation>
    <scope>NUCLEOTIDE SEQUENCE</scope>
    <source>
        <strain evidence="2">CHK187-5294</strain>
    </source>
</reference>
<feature type="transmembrane region" description="Helical" evidence="1">
    <location>
        <begin position="203"/>
        <end position="224"/>
    </location>
</feature>
<feature type="transmembrane region" description="Helical" evidence="1">
    <location>
        <begin position="69"/>
        <end position="90"/>
    </location>
</feature>
<feature type="transmembrane region" description="Helical" evidence="1">
    <location>
        <begin position="230"/>
        <end position="249"/>
    </location>
</feature>
<evidence type="ECO:0000313" key="3">
    <source>
        <dbReference type="Proteomes" id="UP000824132"/>
    </source>
</evidence>
<dbReference type="AlphaFoldDB" id="A0A9D2A7Y2"/>
<evidence type="ECO:0000256" key="1">
    <source>
        <dbReference type="SAM" id="Phobius"/>
    </source>
</evidence>